<dbReference type="Proteomes" id="UP001279642">
    <property type="component" value="Unassembled WGS sequence"/>
</dbReference>
<evidence type="ECO:0000256" key="5">
    <source>
        <dbReference type="SAM" id="SignalP"/>
    </source>
</evidence>
<comment type="similarity">
    <text evidence="2">Belongs to the bacterial solute-binding protein 5 family.</text>
</comment>
<dbReference type="InterPro" id="IPR030678">
    <property type="entry name" value="Peptide/Ni-bd"/>
</dbReference>
<proteinExistence type="inferred from homology"/>
<gene>
    <name evidence="7" type="ORF">SMD27_12350</name>
</gene>
<comment type="subcellular location">
    <subcellularLocation>
        <location evidence="1">Periplasm</location>
    </subcellularLocation>
</comment>
<dbReference type="RefSeq" id="WP_320508712.1">
    <property type="nucleotide sequence ID" value="NZ_JAXCLW010000003.1"/>
</dbReference>
<organism evidence="7 8">
    <name type="scientific">Dongia soli</name>
    <dbReference type="NCBI Taxonomy" id="600628"/>
    <lineage>
        <taxon>Bacteria</taxon>
        <taxon>Pseudomonadati</taxon>
        <taxon>Pseudomonadota</taxon>
        <taxon>Alphaproteobacteria</taxon>
        <taxon>Rhodospirillales</taxon>
        <taxon>Dongiaceae</taxon>
        <taxon>Dongia</taxon>
    </lineage>
</organism>
<dbReference type="Gene3D" id="3.10.105.10">
    <property type="entry name" value="Dipeptide-binding Protein, Domain 3"/>
    <property type="match status" value="1"/>
</dbReference>
<feature type="domain" description="Solute-binding protein family 5" evidence="6">
    <location>
        <begin position="84"/>
        <end position="447"/>
    </location>
</feature>
<evidence type="ECO:0000256" key="4">
    <source>
        <dbReference type="ARBA" id="ARBA00022729"/>
    </source>
</evidence>
<evidence type="ECO:0000313" key="7">
    <source>
        <dbReference type="EMBL" id="MDY0883638.1"/>
    </source>
</evidence>
<dbReference type="Gene3D" id="3.90.76.10">
    <property type="entry name" value="Dipeptide-binding Protein, Domain 1"/>
    <property type="match status" value="1"/>
</dbReference>
<dbReference type="Gene3D" id="3.40.190.10">
    <property type="entry name" value="Periplasmic binding protein-like II"/>
    <property type="match status" value="1"/>
</dbReference>
<dbReference type="CDD" id="cd08512">
    <property type="entry name" value="PBP2_NikA_DppA_OppA_like_7"/>
    <property type="match status" value="1"/>
</dbReference>
<dbReference type="PANTHER" id="PTHR30290">
    <property type="entry name" value="PERIPLASMIC BINDING COMPONENT OF ABC TRANSPORTER"/>
    <property type="match status" value="1"/>
</dbReference>
<feature type="signal peptide" evidence="5">
    <location>
        <begin position="1"/>
        <end position="37"/>
    </location>
</feature>
<accession>A0ABU5EDW1</accession>
<comment type="caution">
    <text evidence="7">The sequence shown here is derived from an EMBL/GenBank/DDBJ whole genome shotgun (WGS) entry which is preliminary data.</text>
</comment>
<reference evidence="7 8" key="1">
    <citation type="journal article" date="2016" name="Antonie Van Leeuwenhoek">
        <title>Dongia soli sp. nov., isolated from soil from Dokdo, Korea.</title>
        <authorList>
            <person name="Kim D.U."/>
            <person name="Lee H."/>
            <person name="Kim H."/>
            <person name="Kim S.G."/>
            <person name="Ka J.O."/>
        </authorList>
    </citation>
    <scope>NUCLEOTIDE SEQUENCE [LARGE SCALE GENOMIC DNA]</scope>
    <source>
        <strain evidence="7 8">D78</strain>
    </source>
</reference>
<protein>
    <submittedName>
        <fullName evidence="7">ABC transporter substrate-binding protein</fullName>
    </submittedName>
</protein>
<dbReference type="PANTHER" id="PTHR30290:SF9">
    <property type="entry name" value="OLIGOPEPTIDE-BINDING PROTEIN APPA"/>
    <property type="match status" value="1"/>
</dbReference>
<keyword evidence="4 5" id="KW-0732">Signal</keyword>
<dbReference type="PIRSF" id="PIRSF002741">
    <property type="entry name" value="MppA"/>
    <property type="match status" value="1"/>
</dbReference>
<keyword evidence="3" id="KW-0813">Transport</keyword>
<dbReference type="SUPFAM" id="SSF53850">
    <property type="entry name" value="Periplasmic binding protein-like II"/>
    <property type="match status" value="1"/>
</dbReference>
<evidence type="ECO:0000256" key="3">
    <source>
        <dbReference type="ARBA" id="ARBA00022448"/>
    </source>
</evidence>
<dbReference type="Pfam" id="PF00496">
    <property type="entry name" value="SBP_bac_5"/>
    <property type="match status" value="1"/>
</dbReference>
<dbReference type="EMBL" id="JAXCLW010000003">
    <property type="protein sequence ID" value="MDY0883638.1"/>
    <property type="molecule type" value="Genomic_DNA"/>
</dbReference>
<sequence>MKPALNRQLPSWTHLRLAAALCVGVSALAMLPEGASAQDSTLVIARDIDINSLDPSRAWCDTCQIYMSNVYETLIGLDKDNKTLKPRLATKWEANADQSKFTFTLDPGAKFADGTPVEAKDVKWSMERLENIKGGASYMMDSVKSIDAKDAHTVVVTLSGPNSEFLNILTAPYTGVVNSKVASANGAIAAPGADTADKAESWFMQHSAGSGAYELVDYKPGEELRFKANPHYDRTKVGVADIVIKQTKDSVTQAQQLESGNVDVAMQIDPDTAKTIQADTVSVETIPSYNFLYVALSPGAKDGGKLLTKEVREAIGLALDYDGIIDFTVGGAGRKIASPIPNGFPGTDGLTLPQQNLEKAKELMKKAGHAEGFELNDAFPNMNVYGVDMSLLNQKIQQDLAKINIKVKLTPIEFSVWRDRVKSEGIALTTLFFAPDYYGSAQYVQYFGMIEGSPWWNRAGGKRDASFTNPQTETVLTKALSASEAQKDGIYKQLAQQMIDDRIIIPVVSPDLVLAHGKNITGVRYSACCNLMMDEIGRQ</sequence>
<evidence type="ECO:0000256" key="2">
    <source>
        <dbReference type="ARBA" id="ARBA00005695"/>
    </source>
</evidence>
<keyword evidence="8" id="KW-1185">Reference proteome</keyword>
<evidence type="ECO:0000313" key="8">
    <source>
        <dbReference type="Proteomes" id="UP001279642"/>
    </source>
</evidence>
<feature type="chain" id="PRO_5046668591" evidence="5">
    <location>
        <begin position="38"/>
        <end position="539"/>
    </location>
</feature>
<evidence type="ECO:0000259" key="6">
    <source>
        <dbReference type="Pfam" id="PF00496"/>
    </source>
</evidence>
<dbReference type="InterPro" id="IPR000914">
    <property type="entry name" value="SBP_5_dom"/>
</dbReference>
<dbReference type="InterPro" id="IPR039424">
    <property type="entry name" value="SBP_5"/>
</dbReference>
<evidence type="ECO:0000256" key="1">
    <source>
        <dbReference type="ARBA" id="ARBA00004418"/>
    </source>
</evidence>
<name>A0ABU5EDW1_9PROT</name>